<dbReference type="SUPFAM" id="SSF88723">
    <property type="entry name" value="PIN domain-like"/>
    <property type="match status" value="1"/>
</dbReference>
<dbReference type="PANTHER" id="PTHR39664">
    <property type="match status" value="1"/>
</dbReference>
<comment type="caution">
    <text evidence="2">The sequence shown here is derived from an EMBL/GenBank/DDBJ whole genome shotgun (WGS) entry which is preliminary data.</text>
</comment>
<dbReference type="InterPro" id="IPR002716">
    <property type="entry name" value="PIN_dom"/>
</dbReference>
<dbReference type="Gene3D" id="3.40.50.1010">
    <property type="entry name" value="5'-nuclease"/>
    <property type="match status" value="1"/>
</dbReference>
<evidence type="ECO:0000313" key="3">
    <source>
        <dbReference type="Proteomes" id="UP000257039"/>
    </source>
</evidence>
<dbReference type="CDD" id="cd18683">
    <property type="entry name" value="PIN_VapC-like"/>
    <property type="match status" value="1"/>
</dbReference>
<dbReference type="Pfam" id="PF01850">
    <property type="entry name" value="PIN"/>
    <property type="match status" value="1"/>
</dbReference>
<reference evidence="2 3" key="1">
    <citation type="submission" date="2017-04" db="EMBL/GenBank/DDBJ databases">
        <title>Draft genome sequence of Zooshikella ganghwensis VG4 isolated from Red Sea sediments.</title>
        <authorList>
            <person name="Rehman Z."/>
            <person name="Alam I."/>
            <person name="Kamau A."/>
            <person name="Bajic V."/>
            <person name="Leiknes T."/>
        </authorList>
    </citation>
    <scope>NUCLEOTIDE SEQUENCE [LARGE SCALE GENOMIC DNA]</scope>
    <source>
        <strain evidence="2 3">VG4</strain>
    </source>
</reference>
<name>A0A4P9VGS9_9GAMM</name>
<evidence type="ECO:0000259" key="1">
    <source>
        <dbReference type="Pfam" id="PF01850"/>
    </source>
</evidence>
<dbReference type="PANTHER" id="PTHR39664:SF2">
    <property type="entry name" value="NUCLEIC ACID-BINDING PROTEIN, CONTAINING PIN DOMAIN-RELATED"/>
    <property type="match status" value="1"/>
</dbReference>
<accession>A0A4P9VGS9</accession>
<dbReference type="Proteomes" id="UP000257039">
    <property type="component" value="Unassembled WGS sequence"/>
</dbReference>
<sequence length="132" mass="15007">MFGLDTNVLVRYIAQDDPKQSKIATELIETKLSDDVPGYITAIAVVEVFWVLKRSYKVEKENLIDILSKLLTTKKFVIENHREVWRALRVYQKGNGDFSDALIATLCLNNDCAAVYTFDKKACSVGMTRLDK</sequence>
<dbReference type="InterPro" id="IPR029060">
    <property type="entry name" value="PIN-like_dom_sf"/>
</dbReference>
<protein>
    <submittedName>
        <fullName evidence="2">PIN domain-containing protein</fullName>
    </submittedName>
</protein>
<organism evidence="2 3">
    <name type="scientific">Zooshikella ganghwensis</name>
    <dbReference type="NCBI Taxonomy" id="202772"/>
    <lineage>
        <taxon>Bacteria</taxon>
        <taxon>Pseudomonadati</taxon>
        <taxon>Pseudomonadota</taxon>
        <taxon>Gammaproteobacteria</taxon>
        <taxon>Oceanospirillales</taxon>
        <taxon>Zooshikellaceae</taxon>
        <taxon>Zooshikella</taxon>
    </lineage>
</organism>
<dbReference type="AlphaFoldDB" id="A0A4P9VGS9"/>
<feature type="domain" description="PIN" evidence="1">
    <location>
        <begin position="4"/>
        <end position="124"/>
    </location>
</feature>
<keyword evidence="3" id="KW-1185">Reference proteome</keyword>
<evidence type="ECO:0000313" key="2">
    <source>
        <dbReference type="EMBL" id="RDH41636.1"/>
    </source>
</evidence>
<dbReference type="EMBL" id="NDXW01000006">
    <property type="protein sequence ID" value="RDH41636.1"/>
    <property type="molecule type" value="Genomic_DNA"/>
</dbReference>
<proteinExistence type="predicted"/>
<dbReference type="RefSeq" id="WP_094789735.1">
    <property type="nucleotide sequence ID" value="NZ_NDXW01000006.1"/>
</dbReference>
<gene>
    <name evidence="2" type="ORF">B9G39_27625</name>
</gene>